<dbReference type="FunFam" id="3.40.309.10:FF:000003">
    <property type="entry name" value="Aldehyde dehydrogenase"/>
    <property type="match status" value="1"/>
</dbReference>
<dbReference type="GO" id="GO:0006081">
    <property type="term" value="P:aldehyde metabolic process"/>
    <property type="evidence" value="ECO:0007669"/>
    <property type="project" value="InterPro"/>
</dbReference>
<accession>A0A0J8GIH9</accession>
<dbReference type="PANTHER" id="PTHR43570">
    <property type="entry name" value="ALDEHYDE DEHYDROGENASE"/>
    <property type="match status" value="1"/>
</dbReference>
<keyword evidence="2 4" id="KW-0560">Oxidoreductase</keyword>
<dbReference type="GO" id="GO:0004029">
    <property type="term" value="F:aldehyde dehydrogenase (NAD+) activity"/>
    <property type="evidence" value="ECO:0007669"/>
    <property type="project" value="TreeGrafter"/>
</dbReference>
<keyword evidence="10" id="KW-1185">Reference proteome</keyword>
<comment type="similarity">
    <text evidence="1 4 7">Belongs to the aldehyde dehydrogenase family.</text>
</comment>
<evidence type="ECO:0000256" key="6">
    <source>
        <dbReference type="PROSITE-ProRule" id="PRU10007"/>
    </source>
</evidence>
<evidence type="ECO:0000256" key="5">
    <source>
        <dbReference type="PIRSR" id="PIRSR036492-1"/>
    </source>
</evidence>
<feature type="active site" evidence="5">
    <location>
        <position position="242"/>
    </location>
</feature>
<evidence type="ECO:0000256" key="2">
    <source>
        <dbReference type="ARBA" id="ARBA00023002"/>
    </source>
</evidence>
<evidence type="ECO:0000256" key="3">
    <source>
        <dbReference type="ARBA" id="ARBA00023027"/>
    </source>
</evidence>
<dbReference type="Gene3D" id="3.40.605.10">
    <property type="entry name" value="Aldehyde Dehydrogenase, Chain A, domain 1"/>
    <property type="match status" value="1"/>
</dbReference>
<dbReference type="Proteomes" id="UP000052258">
    <property type="component" value="Unassembled WGS sequence"/>
</dbReference>
<dbReference type="PROSITE" id="PS00687">
    <property type="entry name" value="ALDEHYDE_DEHYDR_GLU"/>
    <property type="match status" value="1"/>
</dbReference>
<dbReference type="InterPro" id="IPR012394">
    <property type="entry name" value="Aldehyde_DH_NAD(P)"/>
</dbReference>
<proteinExistence type="inferred from homology"/>
<sequence length="448" mass="50753">MQSSEIMNRQKSYFDEGHTKSYLHRKTTLENLKMLLHENENLFLEALQKDLGKSSSEAYMTEIGIIYEEISFALKHLKKWMRAEKVKTSVTHLGSKGFIHKEPYGTVLVIAPWNYPYQLALSPLIGAIAAGNTVILKPSELAPQTALVLEHVLSRFREEIIAVVNGGVETTTELLEQKQDYIFFTGSTHVGKIVMQKAATHLTPVTLELGGKSPLIITKDANIQLAAKRVAFGKWLNAGQTCIAPDYCFVQDEVYDAFKMALEAAISDLYGDNPLEHPEYGRIVNEAHFKRLLSYAPDAKVDEAKLKMAPYLLEEPDVYSPVMQEEIFGPILPLKRFTEVQDVILFIRERPKPLALYLFTTSREIERKFIFNTSSGGVCINDTLMHISTPYLPFGGVGDSGMGNYHGEASFRTFSHEKSVLRQTNAFDMKFRYPNSKHRENIVRFFLK</sequence>
<dbReference type="InterPro" id="IPR016163">
    <property type="entry name" value="Ald_DH_C"/>
</dbReference>
<dbReference type="RefSeq" id="WP_007473465.1">
    <property type="nucleotide sequence ID" value="NZ_KQ130610.1"/>
</dbReference>
<dbReference type="OrthoDB" id="9762913at2"/>
<evidence type="ECO:0000256" key="1">
    <source>
        <dbReference type="ARBA" id="ARBA00009986"/>
    </source>
</evidence>
<evidence type="ECO:0000256" key="4">
    <source>
        <dbReference type="PIRNR" id="PIRNR036492"/>
    </source>
</evidence>
<dbReference type="SUPFAM" id="SSF53720">
    <property type="entry name" value="ALDH-like"/>
    <property type="match status" value="1"/>
</dbReference>
<evidence type="ECO:0000313" key="9">
    <source>
        <dbReference type="EMBL" id="KMT60558.1"/>
    </source>
</evidence>
<evidence type="ECO:0000256" key="7">
    <source>
        <dbReference type="RuleBase" id="RU003345"/>
    </source>
</evidence>
<comment type="caution">
    <text evidence="9">The sequence shown here is derived from an EMBL/GenBank/DDBJ whole genome shotgun (WGS) entry which is preliminary data.</text>
</comment>
<organism evidence="9 10">
    <name type="scientific">Listeria fleischmannii 1991</name>
    <dbReference type="NCBI Taxonomy" id="1430899"/>
    <lineage>
        <taxon>Bacteria</taxon>
        <taxon>Bacillati</taxon>
        <taxon>Bacillota</taxon>
        <taxon>Bacilli</taxon>
        <taxon>Bacillales</taxon>
        <taxon>Listeriaceae</taxon>
        <taxon>Listeria</taxon>
    </lineage>
</organism>
<gene>
    <name evidence="9" type="ORF">X560_0686</name>
</gene>
<dbReference type="PATRIC" id="fig|1430899.3.peg.710"/>
<dbReference type="InterPro" id="IPR016162">
    <property type="entry name" value="Ald_DH_N"/>
</dbReference>
<dbReference type="PANTHER" id="PTHR43570:SF16">
    <property type="entry name" value="ALDEHYDE DEHYDROGENASE TYPE III, ISOFORM Q"/>
    <property type="match status" value="1"/>
</dbReference>
<dbReference type="InterPro" id="IPR015590">
    <property type="entry name" value="Aldehyde_DH_dom"/>
</dbReference>
<dbReference type="FunFam" id="3.40.605.10:FF:000004">
    <property type="entry name" value="Aldehyde dehydrogenase"/>
    <property type="match status" value="1"/>
</dbReference>
<feature type="domain" description="Aldehyde dehydrogenase" evidence="8">
    <location>
        <begin position="11"/>
        <end position="420"/>
    </location>
</feature>
<reference evidence="9 10" key="1">
    <citation type="journal article" date="2015" name="Genome Biol. Evol.">
        <title>Comparative Genomics of Listeria Sensu Lato: Genus-Wide Differences in Evolutionary Dynamics and the Progressive Gain of Complex, Potentially Pathogenicity-Related Traits through Lateral Gene Transfer.</title>
        <authorList>
            <person name="Chiara M."/>
            <person name="Caruso M."/>
            <person name="D'Erchia A.M."/>
            <person name="Manzari C."/>
            <person name="Fraccalvieri R."/>
            <person name="Goffredo E."/>
            <person name="Latorre L."/>
            <person name="Miccolupo A."/>
            <person name="Padalino I."/>
            <person name="Santagada G."/>
            <person name="Chiocco D."/>
            <person name="Pesole G."/>
            <person name="Horner D.S."/>
            <person name="Parisi A."/>
        </authorList>
    </citation>
    <scope>NUCLEOTIDE SEQUENCE [LARGE SCALE GENOMIC DNA]</scope>
    <source>
        <strain evidence="9 10">1991</strain>
    </source>
</reference>
<dbReference type="CDD" id="cd07136">
    <property type="entry name" value="ALDH_YwdH-P39616"/>
    <property type="match status" value="1"/>
</dbReference>
<dbReference type="Pfam" id="PF00171">
    <property type="entry name" value="Aldedh"/>
    <property type="match status" value="1"/>
</dbReference>
<evidence type="ECO:0000259" key="8">
    <source>
        <dbReference type="Pfam" id="PF00171"/>
    </source>
</evidence>
<dbReference type="EMBL" id="AZHO01000007">
    <property type="protein sequence ID" value="KMT60558.1"/>
    <property type="molecule type" value="Genomic_DNA"/>
</dbReference>
<dbReference type="GO" id="GO:0005737">
    <property type="term" value="C:cytoplasm"/>
    <property type="evidence" value="ECO:0007669"/>
    <property type="project" value="TreeGrafter"/>
</dbReference>
<dbReference type="InterPro" id="IPR016161">
    <property type="entry name" value="Ald_DH/histidinol_DH"/>
</dbReference>
<feature type="active site" evidence="5 6">
    <location>
        <position position="208"/>
    </location>
</feature>
<keyword evidence="3" id="KW-0520">NAD</keyword>
<protein>
    <recommendedName>
        <fullName evidence="4">Aldehyde dehydrogenase</fullName>
    </recommendedName>
</protein>
<dbReference type="InterPro" id="IPR029510">
    <property type="entry name" value="Ald_DH_CS_GLU"/>
</dbReference>
<name>A0A0J8GIH9_9LIST</name>
<evidence type="ECO:0000313" key="10">
    <source>
        <dbReference type="Proteomes" id="UP000052258"/>
    </source>
</evidence>
<dbReference type="Gene3D" id="3.40.309.10">
    <property type="entry name" value="Aldehyde Dehydrogenase, Chain A, domain 2"/>
    <property type="match status" value="1"/>
</dbReference>
<dbReference type="PIRSF" id="PIRSF036492">
    <property type="entry name" value="ALDH"/>
    <property type="match status" value="1"/>
</dbReference>
<dbReference type="AlphaFoldDB" id="A0A0J8GIH9"/>